<sequence length="89" mass="9890">MVAYCIGGERKLKRQPNEYQGPKGVLMMNTKDEKYLTQAPKEEVVTVETDGRFPNLKNAVGDSVDGHEQQEKANAIIGAKEIGQQNENL</sequence>
<organism evidence="1 2">
    <name type="scientific">Cytobacillus oceanisediminis</name>
    <dbReference type="NCBI Taxonomy" id="665099"/>
    <lineage>
        <taxon>Bacteria</taxon>
        <taxon>Bacillati</taxon>
        <taxon>Bacillota</taxon>
        <taxon>Bacilli</taxon>
        <taxon>Bacillales</taxon>
        <taxon>Bacillaceae</taxon>
        <taxon>Cytobacillus</taxon>
    </lineage>
</organism>
<protein>
    <submittedName>
        <fullName evidence="1">Uncharacterized protein</fullName>
    </submittedName>
</protein>
<name>A0A562JTP4_9BACI</name>
<reference evidence="1 2" key="1">
    <citation type="journal article" date="2015" name="Stand. Genomic Sci.">
        <title>Genomic Encyclopedia of Bacterial and Archaeal Type Strains, Phase III: the genomes of soil and plant-associated and newly described type strains.</title>
        <authorList>
            <person name="Whitman W.B."/>
            <person name="Woyke T."/>
            <person name="Klenk H.P."/>
            <person name="Zhou Y."/>
            <person name="Lilburn T.G."/>
            <person name="Beck B.J."/>
            <person name="De Vos P."/>
            <person name="Vandamme P."/>
            <person name="Eisen J.A."/>
            <person name="Garrity G."/>
            <person name="Hugenholtz P."/>
            <person name="Kyrpides N.C."/>
        </authorList>
    </citation>
    <scope>NUCLEOTIDE SEQUENCE [LARGE SCALE GENOMIC DNA]</scope>
    <source>
        <strain evidence="1 2">CGMCC 1.10115</strain>
    </source>
</reference>
<accession>A0A562JTP4</accession>
<keyword evidence="2" id="KW-1185">Reference proteome</keyword>
<comment type="caution">
    <text evidence="1">The sequence shown here is derived from an EMBL/GenBank/DDBJ whole genome shotgun (WGS) entry which is preliminary data.</text>
</comment>
<gene>
    <name evidence="1" type="ORF">IQ19_02533</name>
</gene>
<dbReference type="EMBL" id="VLKI01000006">
    <property type="protein sequence ID" value="TWH86511.1"/>
    <property type="molecule type" value="Genomic_DNA"/>
</dbReference>
<proteinExistence type="predicted"/>
<evidence type="ECO:0000313" key="2">
    <source>
        <dbReference type="Proteomes" id="UP000318667"/>
    </source>
</evidence>
<dbReference type="AlphaFoldDB" id="A0A562JTP4"/>
<dbReference type="Proteomes" id="UP000318667">
    <property type="component" value="Unassembled WGS sequence"/>
</dbReference>
<evidence type="ECO:0000313" key="1">
    <source>
        <dbReference type="EMBL" id="TWH86511.1"/>
    </source>
</evidence>